<reference evidence="2" key="1">
    <citation type="journal article" date="2018" name="Nat. Commun.">
        <title>Diversity and evolution of the emerging Pandoraviridae family.</title>
        <authorList>
            <person name="Legendre M."/>
            <person name="Fabre E."/>
            <person name="Poirot O."/>
            <person name="Jeudy S."/>
            <person name="Lartigue A."/>
            <person name="Alempic J.M."/>
            <person name="Beucher L."/>
            <person name="Philippe N."/>
            <person name="Bertaux L."/>
            <person name="Christo-Foroux E."/>
            <person name="Labadie K."/>
            <person name="Coute Y."/>
            <person name="Abergel C."/>
            <person name="Claverie J.M."/>
        </authorList>
    </citation>
    <scope>NUCLEOTIDE SEQUENCE [LARGE SCALE GENOMIC DNA]</scope>
    <source>
        <strain evidence="2">Quercus</strain>
    </source>
</reference>
<gene>
    <name evidence="2" type="ORF">pqer_cds_788</name>
</gene>
<dbReference type="Proteomes" id="UP000248852">
    <property type="component" value="Segment"/>
</dbReference>
<sequence>MGARMTAGLPAYDALGDDGETLANLADDILETDDDGALQRPGADAADTLRGLYRRPQVHFCCTTAAMRRIEALALRLPVDYVCAATGASTDPDAMAWWVGMSPRSHHLLLASQVVVEVDRNRRHVPASTPSPSPWTNRTVCSSSPSIDTAVVQEGAPAMPTITTAIATPSATTHKGAEVQPKRRRRRRQRGRSKSALGGRLTVPPPLSV</sequence>
<dbReference type="EMBL" id="MG011689">
    <property type="protein sequence ID" value="AVK75210.1"/>
    <property type="molecule type" value="Genomic_DNA"/>
</dbReference>
<proteinExistence type="predicted"/>
<protein>
    <submittedName>
        <fullName evidence="2">Uncharacterized protein</fullName>
    </submittedName>
</protein>
<evidence type="ECO:0000313" key="2">
    <source>
        <dbReference type="EMBL" id="AVK75210.1"/>
    </source>
</evidence>
<feature type="compositionally biased region" description="Basic residues" evidence="1">
    <location>
        <begin position="182"/>
        <end position="193"/>
    </location>
</feature>
<accession>A0A2U7UA06</accession>
<dbReference type="KEGG" id="vg:36844351"/>
<dbReference type="RefSeq" id="YP_009483479.1">
    <property type="nucleotide sequence ID" value="NC_037667.1"/>
</dbReference>
<organism evidence="2">
    <name type="scientific">Pandoravirus quercus</name>
    <dbReference type="NCBI Taxonomy" id="2107709"/>
    <lineage>
        <taxon>Viruses</taxon>
        <taxon>Pandoravirus</taxon>
    </lineage>
</organism>
<name>A0A2U7UA06_9VIRU</name>
<feature type="region of interest" description="Disordered" evidence="1">
    <location>
        <begin position="169"/>
        <end position="209"/>
    </location>
</feature>
<dbReference type="GeneID" id="36844351"/>
<evidence type="ECO:0000256" key="1">
    <source>
        <dbReference type="SAM" id="MobiDB-lite"/>
    </source>
</evidence>